<dbReference type="InParanoid" id="A0A482XRZ9"/>
<dbReference type="AlphaFoldDB" id="A0A482XRZ9"/>
<feature type="transmembrane region" description="Helical" evidence="1">
    <location>
        <begin position="190"/>
        <end position="207"/>
    </location>
</feature>
<reference evidence="3 4" key="1">
    <citation type="journal article" date="2017" name="Gigascience">
        <title>Genome sequence of the small brown planthopper, Laodelphax striatellus.</title>
        <authorList>
            <person name="Zhu J."/>
            <person name="Jiang F."/>
            <person name="Wang X."/>
            <person name="Yang P."/>
            <person name="Bao Y."/>
            <person name="Zhao W."/>
            <person name="Wang W."/>
            <person name="Lu H."/>
            <person name="Wang Q."/>
            <person name="Cui N."/>
            <person name="Li J."/>
            <person name="Chen X."/>
            <person name="Luo L."/>
            <person name="Yu J."/>
            <person name="Kang L."/>
            <person name="Cui F."/>
        </authorList>
    </citation>
    <scope>NUCLEOTIDE SEQUENCE [LARGE SCALE GENOMIC DNA]</scope>
    <source>
        <strain evidence="3">Lst14</strain>
    </source>
</reference>
<dbReference type="OrthoDB" id="6627399at2759"/>
<dbReference type="InterPro" id="IPR012464">
    <property type="entry name" value="DUF1676"/>
</dbReference>
<feature type="chain" id="PRO_5019710527" evidence="2">
    <location>
        <begin position="31"/>
        <end position="323"/>
    </location>
</feature>
<accession>A0A482XRZ9</accession>
<evidence type="ECO:0000313" key="4">
    <source>
        <dbReference type="Proteomes" id="UP000291343"/>
    </source>
</evidence>
<dbReference type="EMBL" id="QKKF02002576">
    <property type="protein sequence ID" value="RZF48337.1"/>
    <property type="molecule type" value="Genomic_DNA"/>
</dbReference>
<evidence type="ECO:0000313" key="3">
    <source>
        <dbReference type="EMBL" id="RZF48337.1"/>
    </source>
</evidence>
<organism evidence="3 4">
    <name type="scientific">Laodelphax striatellus</name>
    <name type="common">Small brown planthopper</name>
    <name type="synonym">Delphax striatella</name>
    <dbReference type="NCBI Taxonomy" id="195883"/>
    <lineage>
        <taxon>Eukaryota</taxon>
        <taxon>Metazoa</taxon>
        <taxon>Ecdysozoa</taxon>
        <taxon>Arthropoda</taxon>
        <taxon>Hexapoda</taxon>
        <taxon>Insecta</taxon>
        <taxon>Pterygota</taxon>
        <taxon>Neoptera</taxon>
        <taxon>Paraneoptera</taxon>
        <taxon>Hemiptera</taxon>
        <taxon>Auchenorrhyncha</taxon>
        <taxon>Fulgoroidea</taxon>
        <taxon>Delphacidae</taxon>
        <taxon>Criomorphinae</taxon>
        <taxon>Laodelphax</taxon>
    </lineage>
</organism>
<evidence type="ECO:0000256" key="1">
    <source>
        <dbReference type="SAM" id="Phobius"/>
    </source>
</evidence>
<sequence>MLGSGFSAAESSGVRFAFLVFVVSTQLTSASDRSSDDIDGKDVHRPTTDKLQYDESLKKILSHKCLSDYSMTCWKLDLVGLIDSLRATDSFQVVPGVTVVRDNSSPSQSDVKGGVPPQLADDVLKGGQNSSYKLDALIIDKVDRLIRSVKFKVHLEDSQVLKNLKDTAAQIIDNLTSNTNSRSGRSKKGVILWSSGMLAALGFAAMAAVTGKALMAALLALAVSAFTAIRGSSSAAASPAGYKAAHYEIIAKPVHYAAPPVSVPASAPAHYYDHDHLHSTSYAPGYDYARQLESNGKATNNEEYFVKDGETFRPSQIDYQVQS</sequence>
<keyword evidence="1" id="KW-0472">Membrane</keyword>
<keyword evidence="4" id="KW-1185">Reference proteome</keyword>
<name>A0A482XRZ9_LAOST</name>
<keyword evidence="1" id="KW-0812">Transmembrane</keyword>
<feature type="signal peptide" evidence="2">
    <location>
        <begin position="1"/>
        <end position="30"/>
    </location>
</feature>
<evidence type="ECO:0000256" key="2">
    <source>
        <dbReference type="SAM" id="SignalP"/>
    </source>
</evidence>
<keyword evidence="1" id="KW-1133">Transmembrane helix</keyword>
<comment type="caution">
    <text evidence="3">The sequence shown here is derived from an EMBL/GenBank/DDBJ whole genome shotgun (WGS) entry which is preliminary data.</text>
</comment>
<keyword evidence="2" id="KW-0732">Signal</keyword>
<dbReference type="Proteomes" id="UP000291343">
    <property type="component" value="Unassembled WGS sequence"/>
</dbReference>
<dbReference type="PANTHER" id="PTHR21879:SF9">
    <property type="entry name" value="OSIRIS 16"/>
    <property type="match status" value="1"/>
</dbReference>
<dbReference type="GO" id="GO:0016020">
    <property type="term" value="C:membrane"/>
    <property type="evidence" value="ECO:0007669"/>
    <property type="project" value="TreeGrafter"/>
</dbReference>
<dbReference type="PANTHER" id="PTHR21879">
    <property type="entry name" value="FI03362P-RELATED-RELATED"/>
    <property type="match status" value="1"/>
</dbReference>
<protein>
    <submittedName>
        <fullName evidence="3">Uncharacterized protein</fullName>
    </submittedName>
</protein>
<gene>
    <name evidence="3" type="ORF">LSTR_LSTR010300</name>
</gene>
<proteinExistence type="predicted"/>
<dbReference type="Pfam" id="PF07898">
    <property type="entry name" value="DUF1676"/>
    <property type="match status" value="1"/>
</dbReference>